<sequence>MRLPEIMLCRDCPSDYVGALAMEIAKLMEERAYRRHMLPCLSLRQRSHLWALRCQALFGDAPSDLDVPASNEKEKVNEATQKQLTPMESSLAGLPKLPQRPLHWYQFTTRFYYSAWVALRGKMTPQLAAEALCAEFLYLLKVHNSPAMLPLMEAASNTARAKAMSFNLDKREKGSAGGGTINKTAGSSEGFYVRGLHGDPVVIAFLWFCRAQSIPCEVDFEPLSSELPKGEEDLFLVKSLSQNTVVTEPLAAFFLCVDLYLPQCGHWLGELPPCSSSSLHTTRALRKSAWIEYMHHILVDLRAPLLRFMREVTCQVRNCGKSQESQFSLPRSSGKADASCGDSSEVLRRRIREMSDVAMKSLAHYERFAHHYYATIPQATVSIAELCVAAYSFVICTTSLCKDFFPPLEAVPSALGKIGVHAAVPWGHRVSLYRDGESKEPLSESLQDTTALLSGVPKAYQEIATRILRSATSAHSPSVKVRICENDGRNKIIDKGTKKLAFLSSGLLCLESAWDGLAPGANEAAMLVVDRWIWITCSPHRRTLAEVLSYAWFTANEQCIGFPFLVLDKEQRDFVTTLNAHPTSLARHEAPWKEGKAAAVARTYRLKLRTALGASPPSSERRTYRSYAAKL</sequence>
<dbReference type="VEuPathDB" id="TriTrypDB:ECC02_001094"/>
<organism evidence="1 2">
    <name type="scientific">Trypanosoma cruzi</name>
    <dbReference type="NCBI Taxonomy" id="5693"/>
    <lineage>
        <taxon>Eukaryota</taxon>
        <taxon>Discoba</taxon>
        <taxon>Euglenozoa</taxon>
        <taxon>Kinetoplastea</taxon>
        <taxon>Metakinetoplastina</taxon>
        <taxon>Trypanosomatida</taxon>
        <taxon>Trypanosomatidae</taxon>
        <taxon>Trypanosoma</taxon>
        <taxon>Schizotrypanum</taxon>
    </lineage>
</organism>
<reference evidence="1 2" key="1">
    <citation type="journal article" date="2019" name="Genome Biol. Evol.">
        <title>Nanopore Sequencing Significantly Improves Genome Assembly of the Protozoan Parasite Trypanosoma cruzi.</title>
        <authorList>
            <person name="Diaz-Viraque F."/>
            <person name="Pita S."/>
            <person name="Greif G."/>
            <person name="de Souza R.C.M."/>
            <person name="Iraola G."/>
            <person name="Robello C."/>
        </authorList>
    </citation>
    <scope>NUCLEOTIDE SEQUENCE [LARGE SCALE GENOMIC DNA]</scope>
    <source>
        <strain evidence="1 2">Berenice</strain>
    </source>
</reference>
<dbReference type="EMBL" id="JABDHM010000005">
    <property type="protein sequence ID" value="KAF5225778.1"/>
    <property type="molecule type" value="Genomic_DNA"/>
</dbReference>
<protein>
    <submittedName>
        <fullName evidence="1">Uncharacterized protein</fullName>
    </submittedName>
</protein>
<dbReference type="VEuPathDB" id="TriTrypDB:BCY84_18786"/>
<accession>A0A7J6YI44</accession>
<dbReference type="Proteomes" id="UP000583944">
    <property type="component" value="Unassembled WGS sequence"/>
</dbReference>
<evidence type="ECO:0000313" key="1">
    <source>
        <dbReference type="EMBL" id="KAF5225778.1"/>
    </source>
</evidence>
<gene>
    <name evidence="1" type="ORF">ECC02_001094</name>
</gene>
<dbReference type="AlphaFoldDB" id="A0A7J6YI44"/>
<comment type="caution">
    <text evidence="1">The sequence shown here is derived from an EMBL/GenBank/DDBJ whole genome shotgun (WGS) entry which is preliminary data.</text>
</comment>
<evidence type="ECO:0000313" key="2">
    <source>
        <dbReference type="Proteomes" id="UP000583944"/>
    </source>
</evidence>
<proteinExistence type="predicted"/>
<name>A0A7J6YI44_TRYCR</name>